<dbReference type="Proteomes" id="UP001054837">
    <property type="component" value="Unassembled WGS sequence"/>
</dbReference>
<evidence type="ECO:0000313" key="2">
    <source>
        <dbReference type="Proteomes" id="UP001054837"/>
    </source>
</evidence>
<protein>
    <submittedName>
        <fullName evidence="1">Uncharacterized protein</fullName>
    </submittedName>
</protein>
<dbReference type="AlphaFoldDB" id="A0AAV4U1K6"/>
<organism evidence="1 2">
    <name type="scientific">Caerostris darwini</name>
    <dbReference type="NCBI Taxonomy" id="1538125"/>
    <lineage>
        <taxon>Eukaryota</taxon>
        <taxon>Metazoa</taxon>
        <taxon>Ecdysozoa</taxon>
        <taxon>Arthropoda</taxon>
        <taxon>Chelicerata</taxon>
        <taxon>Arachnida</taxon>
        <taxon>Araneae</taxon>
        <taxon>Araneomorphae</taxon>
        <taxon>Entelegynae</taxon>
        <taxon>Araneoidea</taxon>
        <taxon>Araneidae</taxon>
        <taxon>Caerostris</taxon>
    </lineage>
</organism>
<sequence length="103" mass="11805">MFVHQVRNTWGSMYEQEEMLLSLSRDESQTVGEEMSCLSCGHQGPSLTTSSVEIFVCTEHIFGHWLSDLIGQLGLLFITVCSTFERLSAHARDAYYKWKMTHL</sequence>
<gene>
    <name evidence="1" type="ORF">CDAR_365181</name>
</gene>
<evidence type="ECO:0000313" key="1">
    <source>
        <dbReference type="EMBL" id="GIY51594.1"/>
    </source>
</evidence>
<name>A0AAV4U1K6_9ARAC</name>
<keyword evidence="2" id="KW-1185">Reference proteome</keyword>
<proteinExistence type="predicted"/>
<comment type="caution">
    <text evidence="1">The sequence shown here is derived from an EMBL/GenBank/DDBJ whole genome shotgun (WGS) entry which is preliminary data.</text>
</comment>
<accession>A0AAV4U1K6</accession>
<reference evidence="1 2" key="1">
    <citation type="submission" date="2021-06" db="EMBL/GenBank/DDBJ databases">
        <title>Caerostris darwini draft genome.</title>
        <authorList>
            <person name="Kono N."/>
            <person name="Arakawa K."/>
        </authorList>
    </citation>
    <scope>NUCLEOTIDE SEQUENCE [LARGE SCALE GENOMIC DNA]</scope>
</reference>
<dbReference type="EMBL" id="BPLQ01010560">
    <property type="protein sequence ID" value="GIY51594.1"/>
    <property type="molecule type" value="Genomic_DNA"/>
</dbReference>